<feature type="transmembrane region" description="Helical" evidence="5">
    <location>
        <begin position="695"/>
        <end position="718"/>
    </location>
</feature>
<gene>
    <name evidence="8" type="primary">ORF153632</name>
</gene>
<dbReference type="SMART" id="SM00457">
    <property type="entry name" value="MACPF"/>
    <property type="match status" value="1"/>
</dbReference>
<feature type="signal peptide" evidence="6">
    <location>
        <begin position="1"/>
        <end position="21"/>
    </location>
</feature>
<feature type="domain" description="MACPF" evidence="7">
    <location>
        <begin position="36"/>
        <end position="368"/>
    </location>
</feature>
<dbReference type="PANTHER" id="PTHR31463:SF1">
    <property type="entry name" value="MACROPHAGE-EXPRESSED GENE 1 PROTEIN"/>
    <property type="match status" value="1"/>
</dbReference>
<keyword evidence="5" id="KW-0812">Transmembrane</keyword>
<keyword evidence="3" id="KW-0418">Kinase</keyword>
<dbReference type="CDD" id="cd22579">
    <property type="entry name" value="MPEG1_P2"/>
    <property type="match status" value="1"/>
</dbReference>
<dbReference type="GO" id="GO:0045087">
    <property type="term" value="P:innate immune response"/>
    <property type="evidence" value="ECO:0007669"/>
    <property type="project" value="UniProtKB-KW"/>
</dbReference>
<dbReference type="InterPro" id="IPR039707">
    <property type="entry name" value="MPEG1"/>
</dbReference>
<dbReference type="EMBL" id="HACG01039562">
    <property type="protein sequence ID" value="CEK86427.1"/>
    <property type="molecule type" value="Transcribed_RNA"/>
</dbReference>
<keyword evidence="2" id="KW-0808">Transferase</keyword>
<dbReference type="EC" id="2.7.10.1" evidence="1"/>
<dbReference type="Gene3D" id="6.10.250.2930">
    <property type="match status" value="1"/>
</dbReference>
<dbReference type="PROSITE" id="PS51412">
    <property type="entry name" value="MACPF_2"/>
    <property type="match status" value="1"/>
</dbReference>
<keyword evidence="6" id="KW-0732">Signal</keyword>
<name>A0A0B7B0Q7_9EUPU</name>
<feature type="chain" id="PRO_5002124508" description="receptor protein-tyrosine kinase" evidence="6">
    <location>
        <begin position="22"/>
        <end position="757"/>
    </location>
</feature>
<organism evidence="8">
    <name type="scientific">Arion vulgaris</name>
    <dbReference type="NCBI Taxonomy" id="1028688"/>
    <lineage>
        <taxon>Eukaryota</taxon>
        <taxon>Metazoa</taxon>
        <taxon>Spiralia</taxon>
        <taxon>Lophotrochozoa</taxon>
        <taxon>Mollusca</taxon>
        <taxon>Gastropoda</taxon>
        <taxon>Heterobranchia</taxon>
        <taxon>Euthyneura</taxon>
        <taxon>Panpulmonata</taxon>
        <taxon>Eupulmonata</taxon>
        <taxon>Stylommatophora</taxon>
        <taxon>Helicina</taxon>
        <taxon>Arionoidea</taxon>
        <taxon>Arionidae</taxon>
        <taxon>Arion</taxon>
    </lineage>
</organism>
<dbReference type="PANTHER" id="PTHR31463">
    <property type="entry name" value="MACROPHAGE-EXPRESSED GENE 1 PROTEIN"/>
    <property type="match status" value="1"/>
</dbReference>
<keyword evidence="4" id="KW-0829">Tyrosine-protein kinase</keyword>
<dbReference type="GO" id="GO:0002250">
    <property type="term" value="P:adaptive immune response"/>
    <property type="evidence" value="ECO:0007669"/>
    <property type="project" value="UniProtKB-KW"/>
</dbReference>
<dbReference type="GO" id="GO:0030670">
    <property type="term" value="C:phagocytic vesicle membrane"/>
    <property type="evidence" value="ECO:0007669"/>
    <property type="project" value="UniProtKB-SubCell"/>
</dbReference>
<accession>A0A0B7B0Q7</accession>
<evidence type="ECO:0000259" key="7">
    <source>
        <dbReference type="PROSITE" id="PS51412"/>
    </source>
</evidence>
<evidence type="ECO:0000256" key="2">
    <source>
        <dbReference type="ARBA" id="ARBA00022679"/>
    </source>
</evidence>
<evidence type="ECO:0000313" key="8">
    <source>
        <dbReference type="EMBL" id="CEK86427.1"/>
    </source>
</evidence>
<evidence type="ECO:0000256" key="3">
    <source>
        <dbReference type="ARBA" id="ARBA00022777"/>
    </source>
</evidence>
<protein>
    <recommendedName>
        <fullName evidence="1">receptor protein-tyrosine kinase</fullName>
        <ecNumber evidence="1">2.7.10.1</ecNumber>
    </recommendedName>
</protein>
<sequence length="757" mass="83988">MRRIAGMWQIVLATLLASVLSTPTGESHKRELLGQFESDWPIGDPRRCQEQMRQSKFDVKRFEAMPGIGWDNLRNVEGGMVVTYNYSQCKLTDDGRLLIPDNIFTVPIKFSTMDTFAELFDHWLNTTSTTSNTINIEAGLSLPKVSISGKFSYEHDELKSKQIEDKAVTTRVQLRYYRYEARLQPDPVLSPQFKSRLLSIAANIELNRTEQARYDGQLLVRDFGTHVLTSVTAGAGLLKDDYLKRSYVSTHSDDKSSILATSSATFFDIFKMSASYGHTNGRTRNETYERMLTHSFVKSHGGPMFQSGNMTIDDWINGVDDNLVSMDRSGDPLYFLVTPNLLPEVPVTTVSEVEKIVRQSIELYYGMNTFPGCTKIDSPNFSFSANFDDGTCHSKPTNLTFGGFFQKCVVSGSFISHDPCTGLNVVNPQTSTMSCPKSYRAVELQSGRRNGQTENKKTCERCYLFFHCCHHSQYYSEAVYSTYWCAATGPVEKDSGYLFGGLYTSTSDNLVTGTKSCPPNFYPRRMFTDLDVCIGDDYELGGSYSVPFGGFFSCKSGNPLAAEGVKPVGSNGGKAAAPNSLRVFMAANTDPSVWPSRCPDGYSQHLATDDLGCSIHYCVQTGALSAPNLPPIKRPPFMTKPAVRIEHEDDQVMFDLESQTWVKNEKAQQFQSTLKASALTLGSNVNVEKEMSPGVAAGISVGATLACVAIATLIFVVVRRRQARRQGPYRRLTDETVDHTINYGSTRPESTTINVAP</sequence>
<dbReference type="AlphaFoldDB" id="A0A0B7B0Q7"/>
<evidence type="ECO:0000256" key="5">
    <source>
        <dbReference type="SAM" id="Phobius"/>
    </source>
</evidence>
<keyword evidence="5" id="KW-0472">Membrane</keyword>
<proteinExistence type="predicted"/>
<dbReference type="InterPro" id="IPR044912">
    <property type="entry name" value="Egfr_JX_dom"/>
</dbReference>
<evidence type="ECO:0000256" key="1">
    <source>
        <dbReference type="ARBA" id="ARBA00011902"/>
    </source>
</evidence>
<evidence type="ECO:0000256" key="6">
    <source>
        <dbReference type="SAM" id="SignalP"/>
    </source>
</evidence>
<reference evidence="8" key="1">
    <citation type="submission" date="2014-12" db="EMBL/GenBank/DDBJ databases">
        <title>Insight into the proteome of Arion vulgaris.</title>
        <authorList>
            <person name="Aradska J."/>
            <person name="Bulat T."/>
            <person name="Smidak R."/>
            <person name="Sarate P."/>
            <person name="Gangsoo J."/>
            <person name="Sialana F."/>
            <person name="Bilban M."/>
            <person name="Lubec G."/>
        </authorList>
    </citation>
    <scope>NUCLEOTIDE SEQUENCE</scope>
    <source>
        <tissue evidence="8">Skin</tissue>
    </source>
</reference>
<keyword evidence="5" id="KW-1133">Transmembrane helix</keyword>
<dbReference type="Pfam" id="PF01823">
    <property type="entry name" value="MACPF"/>
    <property type="match status" value="1"/>
</dbReference>
<dbReference type="GO" id="GO:0004714">
    <property type="term" value="F:transmembrane receptor protein tyrosine kinase activity"/>
    <property type="evidence" value="ECO:0007669"/>
    <property type="project" value="UniProtKB-EC"/>
</dbReference>
<evidence type="ECO:0000256" key="4">
    <source>
        <dbReference type="ARBA" id="ARBA00023137"/>
    </source>
</evidence>
<dbReference type="InterPro" id="IPR020864">
    <property type="entry name" value="MACPF"/>
</dbReference>